<evidence type="ECO:0000256" key="8">
    <source>
        <dbReference type="ARBA" id="ARBA00023306"/>
    </source>
</evidence>
<dbReference type="NCBIfam" id="NF009102">
    <property type="entry name" value="PRK12446.1"/>
    <property type="match status" value="1"/>
</dbReference>
<comment type="pathway">
    <text evidence="10">Cell wall biogenesis; peptidoglycan biosynthesis.</text>
</comment>
<keyword evidence="2 10" id="KW-0132">Cell division</keyword>
<dbReference type="GO" id="GO:0005975">
    <property type="term" value="P:carbohydrate metabolic process"/>
    <property type="evidence" value="ECO:0007669"/>
    <property type="project" value="InterPro"/>
</dbReference>
<dbReference type="AlphaFoldDB" id="A0A6C0G4T5"/>
<feature type="binding site" evidence="10">
    <location>
        <position position="303"/>
    </location>
    <ligand>
        <name>UDP-N-acetyl-alpha-D-glucosamine</name>
        <dbReference type="ChEBI" id="CHEBI:57705"/>
    </ligand>
</feature>
<dbReference type="InterPro" id="IPR006009">
    <property type="entry name" value="GlcNAc_MurG"/>
</dbReference>
<evidence type="ECO:0000259" key="11">
    <source>
        <dbReference type="Pfam" id="PF03033"/>
    </source>
</evidence>
<proteinExistence type="inferred from homology"/>
<dbReference type="UniPathway" id="UPA00219"/>
<dbReference type="EMBL" id="CP048209">
    <property type="protein sequence ID" value="QHT62951.1"/>
    <property type="molecule type" value="Genomic_DNA"/>
</dbReference>
<evidence type="ECO:0000256" key="5">
    <source>
        <dbReference type="ARBA" id="ARBA00022960"/>
    </source>
</evidence>
<dbReference type="SUPFAM" id="SSF53756">
    <property type="entry name" value="UDP-Glycosyltransferase/glycogen phosphorylase"/>
    <property type="match status" value="1"/>
</dbReference>
<gene>
    <name evidence="10" type="primary">murG</name>
    <name evidence="13" type="ORF">GXP70_25305</name>
</gene>
<comment type="similarity">
    <text evidence="10">Belongs to the glycosyltransferase 28 family. MurG subfamily.</text>
</comment>
<evidence type="ECO:0000256" key="9">
    <source>
        <dbReference type="ARBA" id="ARBA00023316"/>
    </source>
</evidence>
<reference evidence="13 14" key="1">
    <citation type="submission" date="2020-01" db="EMBL/GenBank/DDBJ databases">
        <title>Paenibacillus sp. nov., isolated from tomato rhizosphere.</title>
        <authorList>
            <person name="Weon H.-Y."/>
            <person name="Lee S.A."/>
        </authorList>
    </citation>
    <scope>NUCLEOTIDE SEQUENCE [LARGE SCALE GENOMIC DNA]</scope>
    <source>
        <strain evidence="13 14">12200R-189</strain>
    </source>
</reference>
<evidence type="ECO:0000256" key="6">
    <source>
        <dbReference type="ARBA" id="ARBA00022984"/>
    </source>
</evidence>
<keyword evidence="8 10" id="KW-0131">Cell cycle</keyword>
<dbReference type="GO" id="GO:0005886">
    <property type="term" value="C:plasma membrane"/>
    <property type="evidence" value="ECO:0007669"/>
    <property type="project" value="UniProtKB-SubCell"/>
</dbReference>
<comment type="caution">
    <text evidence="10">Lacks conserved residue(s) required for the propagation of feature annotation.</text>
</comment>
<organism evidence="13 14">
    <name type="scientific">Paenibacillus lycopersici</name>
    <dbReference type="NCBI Taxonomy" id="2704462"/>
    <lineage>
        <taxon>Bacteria</taxon>
        <taxon>Bacillati</taxon>
        <taxon>Bacillota</taxon>
        <taxon>Bacilli</taxon>
        <taxon>Bacillales</taxon>
        <taxon>Paenibacillaceae</taxon>
        <taxon>Paenibacillus</taxon>
    </lineage>
</organism>
<comment type="function">
    <text evidence="10">Cell wall formation. Catalyzes the transfer of a GlcNAc subunit on undecaprenyl-pyrophosphoryl-MurNAc-pentapeptide (lipid intermediate I) to form undecaprenyl-pyrophosphoryl-MurNAc-(pentapeptide)GlcNAc (lipid intermediate II).</text>
</comment>
<keyword evidence="14" id="KW-1185">Reference proteome</keyword>
<evidence type="ECO:0000256" key="4">
    <source>
        <dbReference type="ARBA" id="ARBA00022679"/>
    </source>
</evidence>
<dbReference type="PANTHER" id="PTHR21015">
    <property type="entry name" value="UDP-N-ACETYLGLUCOSAMINE--N-ACETYLMURAMYL-(PENTAPEPTIDE) PYROPHOSPHORYL-UNDECAPRENOL N-ACETYLGLUCOSAMINE TRANSFERASE 1"/>
    <property type="match status" value="1"/>
</dbReference>
<dbReference type="GO" id="GO:0009252">
    <property type="term" value="P:peptidoglycan biosynthetic process"/>
    <property type="evidence" value="ECO:0007669"/>
    <property type="project" value="UniProtKB-UniRule"/>
</dbReference>
<evidence type="ECO:0000259" key="12">
    <source>
        <dbReference type="Pfam" id="PF04101"/>
    </source>
</evidence>
<dbReference type="CDD" id="cd03785">
    <property type="entry name" value="GT28_MurG"/>
    <property type="match status" value="1"/>
</dbReference>
<accession>A0A6C0G4T5</accession>
<feature type="domain" description="Glycosyl transferase family 28 C-terminal" evidence="12">
    <location>
        <begin position="201"/>
        <end position="358"/>
    </location>
</feature>
<protein>
    <recommendedName>
        <fullName evidence="10">UDP-N-acetylglucosamine--N-acetylmuramyl-(pentapeptide) pyrophosphoryl-undecaprenol N-acetylglucosamine transferase</fullName>
        <ecNumber evidence="10">2.4.1.227</ecNumber>
    </recommendedName>
    <alternativeName>
        <fullName evidence="10">Undecaprenyl-PP-MurNAc-pentapeptide-UDPGlcNAc GlcNAc transferase</fullName>
    </alternativeName>
</protein>
<evidence type="ECO:0000256" key="3">
    <source>
        <dbReference type="ARBA" id="ARBA00022676"/>
    </source>
</evidence>
<keyword evidence="1 10" id="KW-1003">Cell membrane</keyword>
<dbReference type="Gene3D" id="3.40.50.2000">
    <property type="entry name" value="Glycogen Phosphorylase B"/>
    <property type="match status" value="2"/>
</dbReference>
<evidence type="ECO:0000313" key="14">
    <source>
        <dbReference type="Proteomes" id="UP000476064"/>
    </source>
</evidence>
<dbReference type="HAMAP" id="MF_00033">
    <property type="entry name" value="MurG"/>
    <property type="match status" value="1"/>
</dbReference>
<feature type="binding site" evidence="10">
    <location>
        <position position="208"/>
    </location>
    <ligand>
        <name>UDP-N-acetyl-alpha-D-glucosamine</name>
        <dbReference type="ChEBI" id="CHEBI:57705"/>
    </ligand>
</feature>
<feature type="domain" description="Glycosyltransferase family 28 N-terminal" evidence="11">
    <location>
        <begin position="17"/>
        <end position="155"/>
    </location>
</feature>
<dbReference type="InterPro" id="IPR004276">
    <property type="entry name" value="GlycoTrans_28_N"/>
</dbReference>
<comment type="catalytic activity">
    <reaction evidence="10">
        <text>di-trans,octa-cis-undecaprenyl diphospho-N-acetyl-alpha-D-muramoyl-L-alanyl-D-glutamyl-meso-2,6-diaminopimeloyl-D-alanyl-D-alanine + UDP-N-acetyl-alpha-D-glucosamine = di-trans,octa-cis-undecaprenyl diphospho-[N-acetyl-alpha-D-glucosaminyl-(1-&gt;4)]-N-acetyl-alpha-D-muramoyl-L-alanyl-D-glutamyl-meso-2,6-diaminopimeloyl-D-alanyl-D-alanine + UDP + H(+)</text>
        <dbReference type="Rhea" id="RHEA:31227"/>
        <dbReference type="ChEBI" id="CHEBI:15378"/>
        <dbReference type="ChEBI" id="CHEBI:57705"/>
        <dbReference type="ChEBI" id="CHEBI:58223"/>
        <dbReference type="ChEBI" id="CHEBI:61387"/>
        <dbReference type="ChEBI" id="CHEBI:61388"/>
        <dbReference type="EC" id="2.4.1.227"/>
    </reaction>
</comment>
<dbReference type="Pfam" id="PF03033">
    <property type="entry name" value="Glyco_transf_28"/>
    <property type="match status" value="1"/>
</dbReference>
<dbReference type="Proteomes" id="UP000476064">
    <property type="component" value="Chromosome"/>
</dbReference>
<keyword evidence="4 10" id="KW-0808">Transferase</keyword>
<evidence type="ECO:0000256" key="7">
    <source>
        <dbReference type="ARBA" id="ARBA00023136"/>
    </source>
</evidence>
<dbReference type="InterPro" id="IPR007235">
    <property type="entry name" value="Glyco_trans_28_C"/>
</dbReference>
<keyword evidence="5 10" id="KW-0133">Cell shape</keyword>
<feature type="binding site" evidence="10">
    <location>
        <position position="178"/>
    </location>
    <ligand>
        <name>UDP-N-acetyl-alpha-D-glucosamine</name>
        <dbReference type="ChEBI" id="CHEBI:57705"/>
    </ligand>
</feature>
<comment type="subcellular location">
    <subcellularLocation>
        <location evidence="10">Cell membrane</location>
        <topology evidence="10">Peripheral membrane protein</topology>
        <orientation evidence="10">Cytoplasmic side</orientation>
    </subcellularLocation>
</comment>
<sequence length="370" mass="40359">MPNAASPRPQGEKPRRILFTGGGSAGHVSVNLALIPLLQSQGWNAMYMGSSDGIEKQLIGRLDDVAYYGISTGKLRRYVDLQNVKDPFRVVKGVYQAYRLIRKLRPDVVFSKGGFVSVPVVLGAWLNRVPVIIHESDLTPGLANRIANPFARKVCVTFGETASVIKGGKAVHIGPVVRSELLRGNALQGLQWSKLLPGKPVLLIMGGSLGAKSINGAVRRNLPRLTQTYQIIHLCGKGELDESCSGVKGYRQYEYVHDELPDLVACAEIVISRAGSNSIFEFLAMRKPMLLVPLSRNASRGDQILNAESFRKAGFCEVLQEEELTDEAFLAALGRLYADREAIRARMREHGGGASAADAIAVLIRENSLR</sequence>
<keyword evidence="3 10" id="KW-0328">Glycosyltransferase</keyword>
<dbReference type="GO" id="GO:0071555">
    <property type="term" value="P:cell wall organization"/>
    <property type="evidence" value="ECO:0007669"/>
    <property type="project" value="UniProtKB-KW"/>
</dbReference>
<name>A0A6C0G4T5_9BACL</name>
<dbReference type="GO" id="GO:0050511">
    <property type="term" value="F:undecaprenyldiphospho-muramoylpentapeptide beta-N-acetylglucosaminyltransferase activity"/>
    <property type="evidence" value="ECO:0007669"/>
    <property type="project" value="UniProtKB-UniRule"/>
</dbReference>
<evidence type="ECO:0000256" key="2">
    <source>
        <dbReference type="ARBA" id="ARBA00022618"/>
    </source>
</evidence>
<dbReference type="EC" id="2.4.1.227" evidence="10"/>
<dbReference type="KEGG" id="plyc:GXP70_25305"/>
<feature type="binding site" evidence="10">
    <location>
        <begin position="24"/>
        <end position="26"/>
    </location>
    <ligand>
        <name>UDP-N-acetyl-alpha-D-glucosamine</name>
        <dbReference type="ChEBI" id="CHEBI:57705"/>
    </ligand>
</feature>
<evidence type="ECO:0000256" key="10">
    <source>
        <dbReference type="HAMAP-Rule" id="MF_00033"/>
    </source>
</evidence>
<evidence type="ECO:0000313" key="13">
    <source>
        <dbReference type="EMBL" id="QHT62951.1"/>
    </source>
</evidence>
<dbReference type="GO" id="GO:0008360">
    <property type="term" value="P:regulation of cell shape"/>
    <property type="evidence" value="ECO:0007669"/>
    <property type="project" value="UniProtKB-KW"/>
</dbReference>
<dbReference type="GO" id="GO:0051301">
    <property type="term" value="P:cell division"/>
    <property type="evidence" value="ECO:0007669"/>
    <property type="project" value="UniProtKB-KW"/>
</dbReference>
<evidence type="ECO:0000256" key="1">
    <source>
        <dbReference type="ARBA" id="ARBA00022475"/>
    </source>
</evidence>
<dbReference type="Pfam" id="PF04101">
    <property type="entry name" value="Glyco_tran_28_C"/>
    <property type="match status" value="1"/>
</dbReference>
<dbReference type="PANTHER" id="PTHR21015:SF27">
    <property type="entry name" value="UDP-N-ACETYLGLUCOSAMINE--N-ACETYLMURAMYL-(PENTAPEPTIDE) PYROPHOSPHORYL-UNDECAPRENOL N-ACETYLGLUCOSAMINE TRANSFERASE"/>
    <property type="match status" value="1"/>
</dbReference>
<keyword evidence="9 10" id="KW-0961">Cell wall biogenesis/degradation</keyword>
<keyword evidence="7 10" id="KW-0472">Membrane</keyword>
<keyword evidence="6 10" id="KW-0573">Peptidoglycan synthesis</keyword>
<dbReference type="RefSeq" id="WP_162359381.1">
    <property type="nucleotide sequence ID" value="NZ_CP048209.1"/>
</dbReference>